<evidence type="ECO:0000256" key="9">
    <source>
        <dbReference type="ARBA" id="ARBA00022763"/>
    </source>
</evidence>
<protein>
    <recommendedName>
        <fullName evidence="6">Adenine DNA glycosylase</fullName>
        <ecNumber evidence="5">3.2.2.31</ecNumber>
    </recommendedName>
</protein>
<dbReference type="STRING" id="452471.Aasi_0155"/>
<name>B3EUI2_AMOA5</name>
<dbReference type="InterPro" id="IPR005760">
    <property type="entry name" value="A/G_AdeGlyc_MutY"/>
</dbReference>
<evidence type="ECO:0000256" key="1">
    <source>
        <dbReference type="ARBA" id="ARBA00000843"/>
    </source>
</evidence>
<evidence type="ECO:0000256" key="13">
    <source>
        <dbReference type="ARBA" id="ARBA00023204"/>
    </source>
</evidence>
<feature type="coiled-coil region" evidence="15">
    <location>
        <begin position="279"/>
        <end position="306"/>
    </location>
</feature>
<keyword evidence="8" id="KW-0479">Metal-binding</keyword>
<feature type="domain" description="HhH-GPD" evidence="16">
    <location>
        <begin position="52"/>
        <end position="203"/>
    </location>
</feature>
<keyword evidence="15" id="KW-0175">Coiled coil</keyword>
<dbReference type="PANTHER" id="PTHR42944:SF1">
    <property type="entry name" value="ADENINE DNA GLYCOSYLASE"/>
    <property type="match status" value="1"/>
</dbReference>
<dbReference type="EC" id="3.2.2.31" evidence="5"/>
<dbReference type="Pfam" id="PF00730">
    <property type="entry name" value="HhH-GPD"/>
    <property type="match status" value="1"/>
</dbReference>
<dbReference type="EMBL" id="CP001102">
    <property type="protein sequence ID" value="ACE05601.1"/>
    <property type="molecule type" value="Genomic_DNA"/>
</dbReference>
<comment type="similarity">
    <text evidence="4">Belongs to the Nth/MutY family.</text>
</comment>
<evidence type="ECO:0000256" key="10">
    <source>
        <dbReference type="ARBA" id="ARBA00022801"/>
    </source>
</evidence>
<dbReference type="SMART" id="SM00478">
    <property type="entry name" value="ENDO3c"/>
    <property type="match status" value="1"/>
</dbReference>
<dbReference type="GO" id="GO:0032357">
    <property type="term" value="F:oxidized purine DNA binding"/>
    <property type="evidence" value="ECO:0007669"/>
    <property type="project" value="TreeGrafter"/>
</dbReference>
<dbReference type="CDD" id="cd00056">
    <property type="entry name" value="ENDO3c"/>
    <property type="match status" value="1"/>
</dbReference>
<dbReference type="InterPro" id="IPR044298">
    <property type="entry name" value="MIG/MutY"/>
</dbReference>
<dbReference type="CDD" id="cd03431">
    <property type="entry name" value="NUDIX_DNA_Glycosylase_C-MutY"/>
    <property type="match status" value="1"/>
</dbReference>
<accession>B3EUI2</accession>
<dbReference type="GO" id="GO:0051539">
    <property type="term" value="F:4 iron, 4 sulfur cluster binding"/>
    <property type="evidence" value="ECO:0007669"/>
    <property type="project" value="UniProtKB-KW"/>
</dbReference>
<dbReference type="PROSITE" id="PS00764">
    <property type="entry name" value="ENDONUCLEASE_III_1"/>
    <property type="match status" value="1"/>
</dbReference>
<dbReference type="InterPro" id="IPR004036">
    <property type="entry name" value="Endonuclease-III-like_CS2"/>
</dbReference>
<evidence type="ECO:0000256" key="8">
    <source>
        <dbReference type="ARBA" id="ARBA00022723"/>
    </source>
</evidence>
<proteinExistence type="inferred from homology"/>
<dbReference type="GO" id="GO:0046872">
    <property type="term" value="F:metal ion binding"/>
    <property type="evidence" value="ECO:0007669"/>
    <property type="project" value="UniProtKB-KW"/>
</dbReference>
<dbReference type="OrthoDB" id="9802365at2"/>
<dbReference type="InterPro" id="IPR004035">
    <property type="entry name" value="Endouclease-III_FeS-bd_BS"/>
</dbReference>
<dbReference type="GO" id="GO:0035485">
    <property type="term" value="F:adenine/guanine mispair binding"/>
    <property type="evidence" value="ECO:0007669"/>
    <property type="project" value="TreeGrafter"/>
</dbReference>
<dbReference type="GO" id="GO:0000701">
    <property type="term" value="F:purine-specific mismatch base pair DNA N-glycosylase activity"/>
    <property type="evidence" value="ECO:0007669"/>
    <property type="project" value="UniProtKB-EC"/>
</dbReference>
<dbReference type="InterPro" id="IPR011257">
    <property type="entry name" value="DNA_glycosylase"/>
</dbReference>
<keyword evidence="12" id="KW-0411">Iron-sulfur</keyword>
<evidence type="ECO:0000313" key="17">
    <source>
        <dbReference type="EMBL" id="ACE05601.1"/>
    </source>
</evidence>
<dbReference type="GO" id="GO:0006284">
    <property type="term" value="P:base-excision repair"/>
    <property type="evidence" value="ECO:0007669"/>
    <property type="project" value="InterPro"/>
</dbReference>
<dbReference type="Gene3D" id="1.10.340.30">
    <property type="entry name" value="Hypothetical protein, domain 2"/>
    <property type="match status" value="1"/>
</dbReference>
<dbReference type="FunFam" id="1.10.340.30:FF:000002">
    <property type="entry name" value="Adenine DNA glycosylase"/>
    <property type="match status" value="1"/>
</dbReference>
<gene>
    <name evidence="17" type="ordered locus">Aasi_0155</name>
</gene>
<evidence type="ECO:0000256" key="3">
    <source>
        <dbReference type="ARBA" id="ARBA00002933"/>
    </source>
</evidence>
<evidence type="ECO:0000256" key="7">
    <source>
        <dbReference type="ARBA" id="ARBA00022485"/>
    </source>
</evidence>
<dbReference type="Pfam" id="PF00633">
    <property type="entry name" value="HHH"/>
    <property type="match status" value="1"/>
</dbReference>
<sequence>MKTFLSGLQSPNVDLLTNYFAIKLIEWYQHHHRALPWRETKDPYKIWLSEIILQQTRVAQGLPYYQRFIENYPTIHDLASASETAILRVWQGLGYYTRARNLHACARTIVTQFQGKFPNNYKALLSLPGIGVYTAAAIASIAFKEPIPVIDGNVYRVLARIFDIETAINSTKGKHIFNQLAQTLISKTAPDIYNQAIMEFGAIQCTPLKPLCNTCIFKMDCSAFLANKQHLLPVKEAKVKIKQRFFHYLCIQLDDDQLFMKSRKPGDIWTGLYDFYLVEESERKEFDQLEDELVQLIKKHQLYIEKVPTVYKHILTHRVLYASFFKIIVTKAFLADAKILLEDSLTDTFSIEATKFLPKPKLICNFLEEYLYI</sequence>
<dbReference type="PANTHER" id="PTHR42944">
    <property type="entry name" value="ADENINE DNA GLYCOSYLASE"/>
    <property type="match status" value="1"/>
</dbReference>
<evidence type="ECO:0000256" key="2">
    <source>
        <dbReference type="ARBA" id="ARBA00001966"/>
    </source>
</evidence>
<evidence type="ECO:0000256" key="6">
    <source>
        <dbReference type="ARBA" id="ARBA00022023"/>
    </source>
</evidence>
<dbReference type="NCBIfam" id="TIGR01084">
    <property type="entry name" value="mutY"/>
    <property type="match status" value="1"/>
</dbReference>
<evidence type="ECO:0000256" key="12">
    <source>
        <dbReference type="ARBA" id="ARBA00023014"/>
    </source>
</evidence>
<keyword evidence="18" id="KW-1185">Reference proteome</keyword>
<evidence type="ECO:0000256" key="15">
    <source>
        <dbReference type="SAM" id="Coils"/>
    </source>
</evidence>
<keyword evidence="13" id="KW-0234">DNA repair</keyword>
<evidence type="ECO:0000256" key="5">
    <source>
        <dbReference type="ARBA" id="ARBA00012045"/>
    </source>
</evidence>
<dbReference type="PROSITE" id="PS01155">
    <property type="entry name" value="ENDONUCLEASE_III_2"/>
    <property type="match status" value="1"/>
</dbReference>
<dbReference type="GO" id="GO:0006298">
    <property type="term" value="P:mismatch repair"/>
    <property type="evidence" value="ECO:0007669"/>
    <property type="project" value="TreeGrafter"/>
</dbReference>
<dbReference type="Proteomes" id="UP000001227">
    <property type="component" value="Chromosome"/>
</dbReference>
<dbReference type="HOGENOM" id="CLU_012862_0_3_10"/>
<keyword evidence="11" id="KW-0408">Iron</keyword>
<comment type="cofactor">
    <cofactor evidence="2">
        <name>[4Fe-4S] cluster</name>
        <dbReference type="ChEBI" id="CHEBI:49883"/>
    </cofactor>
</comment>
<evidence type="ECO:0000256" key="4">
    <source>
        <dbReference type="ARBA" id="ARBA00008343"/>
    </source>
</evidence>
<comment type="catalytic activity">
    <reaction evidence="1">
        <text>Hydrolyzes free adenine bases from 7,8-dihydro-8-oxoguanine:adenine mismatched double-stranded DNA, leaving an apurinic site.</text>
        <dbReference type="EC" id="3.2.2.31"/>
    </reaction>
</comment>
<keyword evidence="7" id="KW-0004">4Fe-4S</keyword>
<organism evidence="17 18">
    <name type="scientific">Amoebophilus asiaticus (strain 5a2)</name>
    <dbReference type="NCBI Taxonomy" id="452471"/>
    <lineage>
        <taxon>Bacteria</taxon>
        <taxon>Pseudomonadati</taxon>
        <taxon>Bacteroidota</taxon>
        <taxon>Cytophagia</taxon>
        <taxon>Cytophagales</taxon>
        <taxon>Amoebophilaceae</taxon>
        <taxon>Candidatus Amoebophilus</taxon>
    </lineage>
</organism>
<reference evidence="17 18" key="1">
    <citation type="journal article" date="2010" name="J. Bacteriol.">
        <title>The genome of the amoeba symbiont 'Candidatus Amoebophilus asiaticus' reveals common mechanisms for host cell interaction among amoeba-associated bacteria.</title>
        <authorList>
            <person name="Schmitz-Esser S."/>
            <person name="Tischler P."/>
            <person name="Arnold R."/>
            <person name="Montanaro J."/>
            <person name="Wagner M."/>
            <person name="Rattei T."/>
            <person name="Horn M."/>
        </authorList>
    </citation>
    <scope>NUCLEOTIDE SEQUENCE [LARGE SCALE GENOMIC DNA]</scope>
    <source>
        <strain evidence="17 18">5a2</strain>
    </source>
</reference>
<dbReference type="InterPro" id="IPR000445">
    <property type="entry name" value="HhH_motif"/>
</dbReference>
<dbReference type="RefSeq" id="WP_012472367.1">
    <property type="nucleotide sequence ID" value="NC_010830.1"/>
</dbReference>
<evidence type="ECO:0000313" key="18">
    <source>
        <dbReference type="Proteomes" id="UP000001227"/>
    </source>
</evidence>
<dbReference type="InterPro" id="IPR003265">
    <property type="entry name" value="HhH-GPD_domain"/>
</dbReference>
<keyword evidence="14" id="KW-0326">Glycosidase</keyword>
<dbReference type="eggNOG" id="COG1194">
    <property type="taxonomic scope" value="Bacteria"/>
</dbReference>
<dbReference type="InterPro" id="IPR029119">
    <property type="entry name" value="MutY_C"/>
</dbReference>
<evidence type="ECO:0000256" key="11">
    <source>
        <dbReference type="ARBA" id="ARBA00023004"/>
    </source>
</evidence>
<evidence type="ECO:0000259" key="16">
    <source>
        <dbReference type="SMART" id="SM00478"/>
    </source>
</evidence>
<keyword evidence="9" id="KW-0227">DNA damage</keyword>
<dbReference type="Gene3D" id="1.10.1670.10">
    <property type="entry name" value="Helix-hairpin-Helix base-excision DNA repair enzymes (C-terminal)"/>
    <property type="match status" value="1"/>
</dbReference>
<evidence type="ECO:0000256" key="14">
    <source>
        <dbReference type="ARBA" id="ARBA00023295"/>
    </source>
</evidence>
<dbReference type="SUPFAM" id="SSF48150">
    <property type="entry name" value="DNA-glycosylase"/>
    <property type="match status" value="1"/>
</dbReference>
<dbReference type="KEGG" id="aas:Aasi_0155"/>
<keyword evidence="10" id="KW-0378">Hydrolase</keyword>
<dbReference type="GO" id="GO:0034039">
    <property type="term" value="F:8-oxo-7,8-dihydroguanine DNA N-glycosylase activity"/>
    <property type="evidence" value="ECO:0007669"/>
    <property type="project" value="TreeGrafter"/>
</dbReference>
<comment type="function">
    <text evidence="3">Adenine glycosylase active on G-A mispairs. MutY also corrects error-prone DNA synthesis past GO lesions which are due to the oxidatively damaged form of guanine: 7,8-dihydro-8-oxoguanine (8-oxo-dGTP).</text>
</comment>
<dbReference type="AlphaFoldDB" id="B3EUI2"/>
<dbReference type="InterPro" id="IPR023170">
    <property type="entry name" value="HhH_base_excis_C"/>
</dbReference>